<dbReference type="Proteomes" id="UP001268542">
    <property type="component" value="Unassembled WGS sequence"/>
</dbReference>
<dbReference type="PIRSF" id="PIRSF028754">
    <property type="entry name" value="UCP028754"/>
    <property type="match status" value="1"/>
</dbReference>
<name>A0ABU3PU25_9ACTN</name>
<evidence type="ECO:0000313" key="1">
    <source>
        <dbReference type="EMBL" id="MDT9592305.1"/>
    </source>
</evidence>
<dbReference type="RefSeq" id="WP_315731698.1">
    <property type="nucleotide sequence ID" value="NZ_JAVYII010000002.1"/>
</dbReference>
<dbReference type="EMBL" id="JAVYII010000002">
    <property type="protein sequence ID" value="MDT9592305.1"/>
    <property type="molecule type" value="Genomic_DNA"/>
</dbReference>
<evidence type="ECO:0000313" key="2">
    <source>
        <dbReference type="Proteomes" id="UP001268542"/>
    </source>
</evidence>
<dbReference type="InterPro" id="IPR038389">
    <property type="entry name" value="PSMG2_sf"/>
</dbReference>
<protein>
    <submittedName>
        <fullName evidence="1">PAC2 family protein</fullName>
    </submittedName>
</protein>
<sequence>MIEIDDVEGLVDPVVIAAFEGWNDAADAASGVVDHLMNVWGARVVGAIDPEEFYDFQVNRPSVGTDENGMRRLTWPTTRIAVASPPGMERDVILVRGLEPNMRWRQFSAEVLAACDDLGATMVITLGALLADSPHTRPIPVTGSASEPELVDRLKLDESTYEGPTGIVGVIQDACVRLDIPSVSYWAAVPHYVAAPPCPKATLALLGQLEDLLGTSIPLEDLPEDARAWERGVDELAGEDEEIAEYVRSLEESRDTADLPEASGEAIAREFERYLKRRGDDA</sequence>
<dbReference type="Pfam" id="PF09754">
    <property type="entry name" value="PAC2"/>
    <property type="match status" value="1"/>
</dbReference>
<dbReference type="SUPFAM" id="SSF159659">
    <property type="entry name" value="Cgl1923-like"/>
    <property type="match status" value="1"/>
</dbReference>
<proteinExistence type="predicted"/>
<comment type="caution">
    <text evidence="1">The sequence shown here is derived from an EMBL/GenBank/DDBJ whole genome shotgun (WGS) entry which is preliminary data.</text>
</comment>
<dbReference type="InterPro" id="IPR019151">
    <property type="entry name" value="Proteasome_assmbl_chaperone_2"/>
</dbReference>
<keyword evidence="2" id="KW-1185">Reference proteome</keyword>
<dbReference type="Gene3D" id="3.40.50.10900">
    <property type="entry name" value="PAC-like subunit"/>
    <property type="match status" value="1"/>
</dbReference>
<gene>
    <name evidence="1" type="ORF">RDV89_04465</name>
</gene>
<organism evidence="1 2">
    <name type="scientific">Nocardioides imazamoxiresistens</name>
    <dbReference type="NCBI Taxonomy" id="3231893"/>
    <lineage>
        <taxon>Bacteria</taxon>
        <taxon>Bacillati</taxon>
        <taxon>Actinomycetota</taxon>
        <taxon>Actinomycetes</taxon>
        <taxon>Propionibacteriales</taxon>
        <taxon>Nocardioidaceae</taxon>
        <taxon>Nocardioides</taxon>
    </lineage>
</organism>
<dbReference type="InterPro" id="IPR008492">
    <property type="entry name" value="Rv2714-like"/>
</dbReference>
<reference evidence="1 2" key="1">
    <citation type="submission" date="2023-08" db="EMBL/GenBank/DDBJ databases">
        <title>Nocardioides seae sp. nov., a bacterium isolated from a soil.</title>
        <authorList>
            <person name="Wang X."/>
        </authorList>
    </citation>
    <scope>NUCLEOTIDE SEQUENCE [LARGE SCALE GENOMIC DNA]</scope>
    <source>
        <strain evidence="1 2">YZH12</strain>
    </source>
</reference>
<accession>A0ABU3PU25</accession>